<name>A0ABS7DLE7_9FIRM</name>
<dbReference type="PROSITE" id="PS01125">
    <property type="entry name" value="ROK"/>
    <property type="match status" value="1"/>
</dbReference>
<dbReference type="InterPro" id="IPR000600">
    <property type="entry name" value="ROK"/>
</dbReference>
<dbReference type="SUPFAM" id="SSF53067">
    <property type="entry name" value="Actin-like ATPase domain"/>
    <property type="match status" value="1"/>
</dbReference>
<dbReference type="PANTHER" id="PTHR18964:SF149">
    <property type="entry name" value="BIFUNCTIONAL UDP-N-ACETYLGLUCOSAMINE 2-EPIMERASE_N-ACETYLMANNOSAMINE KINASE"/>
    <property type="match status" value="1"/>
</dbReference>
<dbReference type="InterPro" id="IPR043129">
    <property type="entry name" value="ATPase_NBD"/>
</dbReference>
<organism evidence="2 3">
    <name type="scientific">Caproiciproducens faecalis</name>
    <dbReference type="NCBI Taxonomy" id="2820301"/>
    <lineage>
        <taxon>Bacteria</taxon>
        <taxon>Bacillati</taxon>
        <taxon>Bacillota</taxon>
        <taxon>Clostridia</taxon>
        <taxon>Eubacteriales</taxon>
        <taxon>Acutalibacteraceae</taxon>
        <taxon>Caproiciproducens</taxon>
    </lineage>
</organism>
<dbReference type="Gene3D" id="3.30.420.40">
    <property type="match status" value="2"/>
</dbReference>
<reference evidence="2 3" key="1">
    <citation type="submission" date="2021-03" db="EMBL/GenBank/DDBJ databases">
        <title>Caproiciproducens sp. nov. isolated from feces of cow.</title>
        <authorList>
            <person name="Choi J.-Y."/>
        </authorList>
    </citation>
    <scope>NUCLEOTIDE SEQUENCE [LARGE SCALE GENOMIC DNA]</scope>
    <source>
        <strain evidence="2 3">AGMB10547</strain>
    </source>
</reference>
<dbReference type="PANTHER" id="PTHR18964">
    <property type="entry name" value="ROK (REPRESSOR, ORF, KINASE) FAMILY"/>
    <property type="match status" value="1"/>
</dbReference>
<evidence type="ECO:0000313" key="2">
    <source>
        <dbReference type="EMBL" id="MBW7572140.1"/>
    </source>
</evidence>
<proteinExistence type="inferred from homology"/>
<dbReference type="RefSeq" id="WP_219964562.1">
    <property type="nucleotide sequence ID" value="NZ_JAGFNZ010000002.1"/>
</dbReference>
<gene>
    <name evidence="2" type="ORF">J5W02_04880</name>
</gene>
<protein>
    <submittedName>
        <fullName evidence="2">ROK family protein</fullName>
    </submittedName>
</protein>
<dbReference type="Pfam" id="PF00480">
    <property type="entry name" value="ROK"/>
    <property type="match status" value="1"/>
</dbReference>
<dbReference type="EMBL" id="JAGFNZ010000002">
    <property type="protein sequence ID" value="MBW7572140.1"/>
    <property type="molecule type" value="Genomic_DNA"/>
</dbReference>
<comment type="similarity">
    <text evidence="1">Belongs to the ROK (NagC/XylR) family.</text>
</comment>
<comment type="caution">
    <text evidence="2">The sequence shown here is derived from an EMBL/GenBank/DDBJ whole genome shotgun (WGS) entry which is preliminary data.</text>
</comment>
<accession>A0ABS7DLE7</accession>
<evidence type="ECO:0000313" key="3">
    <source>
        <dbReference type="Proteomes" id="UP000719942"/>
    </source>
</evidence>
<dbReference type="Proteomes" id="UP000719942">
    <property type="component" value="Unassembled WGS sequence"/>
</dbReference>
<sequence length="329" mass="34262">MEGTQPKPACSVSHSPAYRVGIDLGGTNIAVGVVDENYHIAAKHSIPTGAQRPYQEIVEDMKKAVKTALQIAGVSPGECCSVGIGSPGICDSETGTVVYSNNLGWKDVPLTADLQKWINLPCRLSNDANCAALGEVAAGAAKGCKNAVLITLGTGVGGGVVLDGKIFSGCHSAGAELGHTVIVKDGELCTCGRHGCLEAYASATGLIRQTKRAAQQHPESLIWKLCGGDPERISGRTPFEAERQGDETGRQVVDAYLSYLSEGVVDFVNIFRPECVILGGGICNEGARLLDPINAYVCHYCFGGELVEAPRVIRAALGNDAGIIGAALL</sequence>
<dbReference type="InterPro" id="IPR049874">
    <property type="entry name" value="ROK_cs"/>
</dbReference>
<evidence type="ECO:0000256" key="1">
    <source>
        <dbReference type="ARBA" id="ARBA00006479"/>
    </source>
</evidence>
<keyword evidence="3" id="KW-1185">Reference proteome</keyword>